<dbReference type="STRING" id="205917.A0A4Y9ZBU9"/>
<keyword evidence="1" id="KW-0560">Oxidoreductase</keyword>
<dbReference type="InterPro" id="IPR036291">
    <property type="entry name" value="NAD(P)-bd_dom_sf"/>
</dbReference>
<evidence type="ECO:0000313" key="4">
    <source>
        <dbReference type="EMBL" id="TFY71457.1"/>
    </source>
</evidence>
<dbReference type="Pfam" id="PF01370">
    <property type="entry name" value="Epimerase"/>
    <property type="match status" value="1"/>
</dbReference>
<dbReference type="SUPFAM" id="SSF51735">
    <property type="entry name" value="NAD(P)-binding Rossmann-fold domains"/>
    <property type="match status" value="1"/>
</dbReference>
<reference evidence="4 5" key="1">
    <citation type="submission" date="2019-02" db="EMBL/GenBank/DDBJ databases">
        <title>Genome sequencing of the rare red list fungi Dentipellis fragilis.</title>
        <authorList>
            <person name="Buettner E."/>
            <person name="Kellner H."/>
        </authorList>
    </citation>
    <scope>NUCLEOTIDE SEQUENCE [LARGE SCALE GENOMIC DNA]</scope>
    <source>
        <strain evidence="4 5">DSM 105465</strain>
    </source>
</reference>
<evidence type="ECO:0000259" key="3">
    <source>
        <dbReference type="Pfam" id="PF01370"/>
    </source>
</evidence>
<evidence type="ECO:0000256" key="2">
    <source>
        <dbReference type="ARBA" id="ARBA00023445"/>
    </source>
</evidence>
<name>A0A4Y9ZBU9_9AGAM</name>
<dbReference type="OrthoDB" id="2735536at2759"/>
<dbReference type="Gene3D" id="3.40.50.720">
    <property type="entry name" value="NAD(P)-binding Rossmann-like Domain"/>
    <property type="match status" value="1"/>
</dbReference>
<proteinExistence type="inferred from homology"/>
<dbReference type="EMBL" id="SEOQ01000050">
    <property type="protein sequence ID" value="TFY71457.1"/>
    <property type="molecule type" value="Genomic_DNA"/>
</dbReference>
<dbReference type="GO" id="GO:0016616">
    <property type="term" value="F:oxidoreductase activity, acting on the CH-OH group of donors, NAD or NADP as acceptor"/>
    <property type="evidence" value="ECO:0007669"/>
    <property type="project" value="TreeGrafter"/>
</dbReference>
<sequence>MSPVSAPSKFLVTGANGFVAVWVIRALLEKGHAVRGTARSAKKGDYLRNIFKAYGDKFELVVVEDITEEGAFDDAVKGIDIVAHTASPFQFTAEDPDDFIVPAVKGTVGILEPTVQRVIVLSSASAIVSPFNIEPIVIYDENDWNETAYQVVEQQGKNAPVPFWYIASKTLAEKAAWDFVEKNKSDVNFDLTTLVPPLIFGPLIHEVHSASELNQSLTDFHDTLVKGIPNNFPELAHGFIDVRDLAEAHVRAAEVADAGGKRFIISGGSFHWQDIMDTAAKIQPPVVENFPKGTPGIGKPISNNFTLKTGRAEQTLGMKWRPLQDTIHDTLVAFKDKGFAY</sequence>
<evidence type="ECO:0000256" key="1">
    <source>
        <dbReference type="ARBA" id="ARBA00023002"/>
    </source>
</evidence>
<gene>
    <name evidence="4" type="ORF">EVG20_g1539</name>
</gene>
<keyword evidence="5" id="KW-1185">Reference proteome</keyword>
<evidence type="ECO:0000313" key="5">
    <source>
        <dbReference type="Proteomes" id="UP000298327"/>
    </source>
</evidence>
<comment type="caution">
    <text evidence="4">The sequence shown here is derived from an EMBL/GenBank/DDBJ whole genome shotgun (WGS) entry which is preliminary data.</text>
</comment>
<protein>
    <recommendedName>
        <fullName evidence="3">NAD-dependent epimerase/dehydratase domain-containing protein</fullName>
    </recommendedName>
</protein>
<dbReference type="InterPro" id="IPR050425">
    <property type="entry name" value="NAD(P)_dehydrat-like"/>
</dbReference>
<comment type="similarity">
    <text evidence="2">Belongs to the NAD(P)-dependent epimerase/dehydratase family. Dihydroflavonol-4-reductase subfamily.</text>
</comment>
<dbReference type="PANTHER" id="PTHR10366">
    <property type="entry name" value="NAD DEPENDENT EPIMERASE/DEHYDRATASE"/>
    <property type="match status" value="1"/>
</dbReference>
<dbReference type="PANTHER" id="PTHR10366:SF564">
    <property type="entry name" value="STEROL-4-ALPHA-CARBOXYLATE 3-DEHYDROGENASE, DECARBOXYLATING"/>
    <property type="match status" value="1"/>
</dbReference>
<dbReference type="InterPro" id="IPR001509">
    <property type="entry name" value="Epimerase_deHydtase"/>
</dbReference>
<feature type="domain" description="NAD-dependent epimerase/dehydratase" evidence="3">
    <location>
        <begin position="11"/>
        <end position="261"/>
    </location>
</feature>
<dbReference type="AlphaFoldDB" id="A0A4Y9ZBU9"/>
<accession>A0A4Y9ZBU9</accession>
<organism evidence="4 5">
    <name type="scientific">Dentipellis fragilis</name>
    <dbReference type="NCBI Taxonomy" id="205917"/>
    <lineage>
        <taxon>Eukaryota</taxon>
        <taxon>Fungi</taxon>
        <taxon>Dikarya</taxon>
        <taxon>Basidiomycota</taxon>
        <taxon>Agaricomycotina</taxon>
        <taxon>Agaricomycetes</taxon>
        <taxon>Russulales</taxon>
        <taxon>Hericiaceae</taxon>
        <taxon>Dentipellis</taxon>
    </lineage>
</organism>
<dbReference type="Proteomes" id="UP000298327">
    <property type="component" value="Unassembled WGS sequence"/>
</dbReference>